<feature type="domain" description="DUF4132" evidence="1">
    <location>
        <begin position="414"/>
        <end position="592"/>
    </location>
</feature>
<evidence type="ECO:0000259" key="2">
    <source>
        <dbReference type="Pfam" id="PF24879"/>
    </source>
</evidence>
<proteinExistence type="predicted"/>
<organism evidence="3 4">
    <name type="scientific">Herbidospora solisilvae</name>
    <dbReference type="NCBI Taxonomy" id="2696284"/>
    <lineage>
        <taxon>Bacteria</taxon>
        <taxon>Bacillati</taxon>
        <taxon>Actinomycetota</taxon>
        <taxon>Actinomycetes</taxon>
        <taxon>Streptosporangiales</taxon>
        <taxon>Streptosporangiaceae</taxon>
        <taxon>Herbidospora</taxon>
    </lineage>
</organism>
<dbReference type="Proteomes" id="UP000479526">
    <property type="component" value="Unassembled WGS sequence"/>
</dbReference>
<dbReference type="Pfam" id="PF24879">
    <property type="entry name" value="DUF7737"/>
    <property type="match status" value="1"/>
</dbReference>
<keyword evidence="4" id="KW-1185">Reference proteome</keyword>
<gene>
    <name evidence="3" type="ORF">GT755_24375</name>
</gene>
<name>A0A7C9NKF3_9ACTN</name>
<feature type="domain" description="DUF7737" evidence="2">
    <location>
        <begin position="718"/>
        <end position="821"/>
    </location>
</feature>
<dbReference type="AlphaFoldDB" id="A0A7C9NKF3"/>
<dbReference type="EMBL" id="WXEW01000007">
    <property type="protein sequence ID" value="NAS24812.1"/>
    <property type="molecule type" value="Genomic_DNA"/>
</dbReference>
<reference evidence="3 4" key="1">
    <citation type="submission" date="2020-01" db="EMBL/GenBank/DDBJ databases">
        <title>Herbidospora sp. NEAU-GS84 nov., a novel actinomycete isolated from soil.</title>
        <authorList>
            <person name="Han L."/>
        </authorList>
    </citation>
    <scope>NUCLEOTIDE SEQUENCE [LARGE SCALE GENOMIC DNA]</scope>
    <source>
        <strain evidence="3 4">NEAU-GS84</strain>
    </source>
</reference>
<sequence>MEISAELDRWGHTDLFAETERLVSTVPEERAWQWPLSPLGETELGRRMAGFDDVRWRVLGLWAQHRLSGPHYDRLAEEIASRVARRKLKWTTEEADLLWRLCHGREDNGYIALCRLTLPLTATASLPHDLRRRYVEQAERVRKTLGDHEWPSRAGTARRLDDFLAEHADAADPVSAVRALLGERDRFAATLVADFGAALAAPEVFPLLRHWNGATAAKPSGVWLATAGKLLTPKAVVLVREILQRLAAHREGPVTFRHDDREWTTTVFLHDRTATPLRGLIWTCRLIDEPWVAALLGDCAVTCGTGIGGSGPNCRDERLANAAVGVLAHRGGLDTVPHLARVQAKVRKKTVLAGVARALDAVAEAAGLSPERLLDRTVPTFGLGPGGVREEPVGDCLVRLRADTQALEFVNARGKTVKAAPAAIRKDPALAELKATLKDLRQLLPAERFRLERALIEERIWRWHEVTEFFLDHPVTGLYARTLIWRILQGPAGIPVRTDDGWELTDPAGRRIQPDPNTPLHLWHPIGETPEAVRTWRDHLLDAGVRQPFKQAFREVYLLTPAEERTGTYSNRFAGHTLRYGQAKALLNQRGWSGPSIGHWDYEFGSDQGAAVKDLSGYRVRWAMSVNGDPEADGWGTASFCASEQIRFYRPDEDDTDVYGYARDGMPLTEVPPLVLSEALRDADLAVGVTSIGLDPHVVAGHEDYWHSHGFGELTETARTRRDALARLLPRLSLAGRAELTDRFLRVRGDLRTYKIHLGSGNILMEPNDAYLCIVPGPDRSEQPVFLPFEEDGGMLSIILSKAFLLADDTGVTDPTITRQIGG</sequence>
<dbReference type="Pfam" id="PF13569">
    <property type="entry name" value="DUF4132"/>
    <property type="match status" value="1"/>
</dbReference>
<dbReference type="InterPro" id="IPR025406">
    <property type="entry name" value="DUF4132"/>
</dbReference>
<evidence type="ECO:0000313" key="3">
    <source>
        <dbReference type="EMBL" id="NAS24812.1"/>
    </source>
</evidence>
<evidence type="ECO:0000259" key="1">
    <source>
        <dbReference type="Pfam" id="PF13569"/>
    </source>
</evidence>
<protein>
    <submittedName>
        <fullName evidence="3">DUF4132 domain-containing protein</fullName>
    </submittedName>
</protein>
<comment type="caution">
    <text evidence="3">The sequence shown here is derived from an EMBL/GenBank/DDBJ whole genome shotgun (WGS) entry which is preliminary data.</text>
</comment>
<accession>A0A7C9NKF3</accession>
<evidence type="ECO:0000313" key="4">
    <source>
        <dbReference type="Proteomes" id="UP000479526"/>
    </source>
</evidence>
<dbReference type="RefSeq" id="WP_161481951.1">
    <property type="nucleotide sequence ID" value="NZ_WXEW01000007.1"/>
</dbReference>
<dbReference type="InterPro" id="IPR056639">
    <property type="entry name" value="DUF7737"/>
</dbReference>